<name>A0ACC2EQW6_DIPCM</name>
<sequence length="382" mass="42629">MAAAAGAEEDEENRRSLSALVQGKWPMDCLFTGILFGLLLPFVQFTGKLFRLSCVSRVRSSLFGGTGVALVSISSIQAVELGTHLKPERFQRVSDTDGLVMPAIFGMIAFKMLGGKFCSLLPSDLRYPGAFAKASLPANGRGYAGELTRNVMRALYKQFGCHHCGRKTGKSISDHIPPNLMVHGNTKYLRSFRAVKSQRFYPQCEICIKLQSSALKHGHNPLVLHWNRGWPEPCYFAGFILGAMHFPSETRLALPPSSMLEESTNSDDISGSSLVQLRPEQTTEAIKKMIVKDGPSYITAMEEEMASLRTREREIYGMLQTNSASKCESSSWWKRPSDGLGMKDHDSRAELTIKKLHSELDSISLRKVHLKEDIKWLKQNLR</sequence>
<evidence type="ECO:0000313" key="2">
    <source>
        <dbReference type="Proteomes" id="UP001162992"/>
    </source>
</evidence>
<proteinExistence type="predicted"/>
<keyword evidence="2" id="KW-1185">Reference proteome</keyword>
<comment type="caution">
    <text evidence="1">The sequence shown here is derived from an EMBL/GenBank/DDBJ whole genome shotgun (WGS) entry which is preliminary data.</text>
</comment>
<evidence type="ECO:0000313" key="1">
    <source>
        <dbReference type="EMBL" id="KAJ7568848.1"/>
    </source>
</evidence>
<protein>
    <submittedName>
        <fullName evidence="1">Uncharacterized protein</fullName>
    </submittedName>
</protein>
<reference evidence="2" key="1">
    <citation type="journal article" date="2024" name="Proc. Natl. Acad. Sci. U.S.A.">
        <title>Extraordinary preservation of gene collinearity over three hundred million years revealed in homosporous lycophytes.</title>
        <authorList>
            <person name="Li C."/>
            <person name="Wickell D."/>
            <person name="Kuo L.Y."/>
            <person name="Chen X."/>
            <person name="Nie B."/>
            <person name="Liao X."/>
            <person name="Peng D."/>
            <person name="Ji J."/>
            <person name="Jenkins J."/>
            <person name="Williams M."/>
            <person name="Shu S."/>
            <person name="Plott C."/>
            <person name="Barry K."/>
            <person name="Rajasekar S."/>
            <person name="Grimwood J."/>
            <person name="Han X."/>
            <person name="Sun S."/>
            <person name="Hou Z."/>
            <person name="He W."/>
            <person name="Dai G."/>
            <person name="Sun C."/>
            <person name="Schmutz J."/>
            <person name="Leebens-Mack J.H."/>
            <person name="Li F.W."/>
            <person name="Wang L."/>
        </authorList>
    </citation>
    <scope>NUCLEOTIDE SEQUENCE [LARGE SCALE GENOMIC DNA]</scope>
    <source>
        <strain evidence="2">cv. PW_Plant_1</strain>
    </source>
</reference>
<dbReference type="EMBL" id="CM055092">
    <property type="protein sequence ID" value="KAJ7568848.1"/>
    <property type="molecule type" value="Genomic_DNA"/>
</dbReference>
<gene>
    <name evidence="1" type="ORF">O6H91_01G050300</name>
</gene>
<dbReference type="Proteomes" id="UP001162992">
    <property type="component" value="Chromosome 1"/>
</dbReference>
<organism evidence="1 2">
    <name type="scientific">Diphasiastrum complanatum</name>
    <name type="common">Issler's clubmoss</name>
    <name type="synonym">Lycopodium complanatum</name>
    <dbReference type="NCBI Taxonomy" id="34168"/>
    <lineage>
        <taxon>Eukaryota</taxon>
        <taxon>Viridiplantae</taxon>
        <taxon>Streptophyta</taxon>
        <taxon>Embryophyta</taxon>
        <taxon>Tracheophyta</taxon>
        <taxon>Lycopodiopsida</taxon>
        <taxon>Lycopodiales</taxon>
        <taxon>Lycopodiaceae</taxon>
        <taxon>Lycopodioideae</taxon>
        <taxon>Diphasiastrum</taxon>
    </lineage>
</organism>
<accession>A0ACC2EQW6</accession>